<evidence type="ECO:0000313" key="2">
    <source>
        <dbReference type="EMBL" id="KAK3364162.1"/>
    </source>
</evidence>
<feature type="compositionally biased region" description="Basic and acidic residues" evidence="1">
    <location>
        <begin position="304"/>
        <end position="314"/>
    </location>
</feature>
<organism evidence="2 3">
    <name type="scientific">Lasiosphaeria hispida</name>
    <dbReference type="NCBI Taxonomy" id="260671"/>
    <lineage>
        <taxon>Eukaryota</taxon>
        <taxon>Fungi</taxon>
        <taxon>Dikarya</taxon>
        <taxon>Ascomycota</taxon>
        <taxon>Pezizomycotina</taxon>
        <taxon>Sordariomycetes</taxon>
        <taxon>Sordariomycetidae</taxon>
        <taxon>Sordariales</taxon>
        <taxon>Lasiosphaeriaceae</taxon>
        <taxon>Lasiosphaeria</taxon>
    </lineage>
</organism>
<proteinExistence type="predicted"/>
<comment type="caution">
    <text evidence="2">The sequence shown here is derived from an EMBL/GenBank/DDBJ whole genome shotgun (WGS) entry which is preliminary data.</text>
</comment>
<dbReference type="EMBL" id="JAUIQD010000001">
    <property type="protein sequence ID" value="KAK3364162.1"/>
    <property type="molecule type" value="Genomic_DNA"/>
</dbReference>
<evidence type="ECO:0000313" key="3">
    <source>
        <dbReference type="Proteomes" id="UP001275084"/>
    </source>
</evidence>
<reference evidence="2" key="1">
    <citation type="journal article" date="2023" name="Mol. Phylogenet. Evol.">
        <title>Genome-scale phylogeny and comparative genomics of the fungal order Sordariales.</title>
        <authorList>
            <person name="Hensen N."/>
            <person name="Bonometti L."/>
            <person name="Westerberg I."/>
            <person name="Brannstrom I.O."/>
            <person name="Guillou S."/>
            <person name="Cros-Aarteil S."/>
            <person name="Calhoun S."/>
            <person name="Haridas S."/>
            <person name="Kuo A."/>
            <person name="Mondo S."/>
            <person name="Pangilinan J."/>
            <person name="Riley R."/>
            <person name="LaButti K."/>
            <person name="Andreopoulos B."/>
            <person name="Lipzen A."/>
            <person name="Chen C."/>
            <person name="Yan M."/>
            <person name="Daum C."/>
            <person name="Ng V."/>
            <person name="Clum A."/>
            <person name="Steindorff A."/>
            <person name="Ohm R.A."/>
            <person name="Martin F."/>
            <person name="Silar P."/>
            <person name="Natvig D.O."/>
            <person name="Lalanne C."/>
            <person name="Gautier V."/>
            <person name="Ament-Velasquez S.L."/>
            <person name="Kruys A."/>
            <person name="Hutchinson M.I."/>
            <person name="Powell A.J."/>
            <person name="Barry K."/>
            <person name="Miller A.N."/>
            <person name="Grigoriev I.V."/>
            <person name="Debuchy R."/>
            <person name="Gladieux P."/>
            <person name="Hiltunen Thoren M."/>
            <person name="Johannesson H."/>
        </authorList>
    </citation>
    <scope>NUCLEOTIDE SEQUENCE</scope>
    <source>
        <strain evidence="2">CBS 955.72</strain>
    </source>
</reference>
<gene>
    <name evidence="2" type="ORF">B0T25DRAFT_563182</name>
</gene>
<protein>
    <submittedName>
        <fullName evidence="2">Uncharacterized protein</fullName>
    </submittedName>
</protein>
<name>A0AAJ0HWF9_9PEZI</name>
<keyword evidence="3" id="KW-1185">Reference proteome</keyword>
<feature type="region of interest" description="Disordered" evidence="1">
    <location>
        <begin position="278"/>
        <end position="355"/>
    </location>
</feature>
<evidence type="ECO:0000256" key="1">
    <source>
        <dbReference type="SAM" id="MobiDB-lite"/>
    </source>
</evidence>
<reference evidence="2" key="2">
    <citation type="submission" date="2023-06" db="EMBL/GenBank/DDBJ databases">
        <authorList>
            <consortium name="Lawrence Berkeley National Laboratory"/>
            <person name="Haridas S."/>
            <person name="Hensen N."/>
            <person name="Bonometti L."/>
            <person name="Westerberg I."/>
            <person name="Brannstrom I.O."/>
            <person name="Guillou S."/>
            <person name="Cros-Aarteil S."/>
            <person name="Calhoun S."/>
            <person name="Kuo A."/>
            <person name="Mondo S."/>
            <person name="Pangilinan J."/>
            <person name="Riley R."/>
            <person name="Labutti K."/>
            <person name="Andreopoulos B."/>
            <person name="Lipzen A."/>
            <person name="Chen C."/>
            <person name="Yanf M."/>
            <person name="Daum C."/>
            <person name="Ng V."/>
            <person name="Clum A."/>
            <person name="Steindorff A."/>
            <person name="Ohm R."/>
            <person name="Martin F."/>
            <person name="Silar P."/>
            <person name="Natvig D."/>
            <person name="Lalanne C."/>
            <person name="Gautier V."/>
            <person name="Ament-Velasquez S.L."/>
            <person name="Kruys A."/>
            <person name="Hutchinson M.I."/>
            <person name="Powell A.J."/>
            <person name="Barry K."/>
            <person name="Miller A.N."/>
            <person name="Grigoriev I.V."/>
            <person name="Debuchy R."/>
            <person name="Gladieux P."/>
            <person name="Thoren M.H."/>
            <person name="Johannesson H."/>
        </authorList>
    </citation>
    <scope>NUCLEOTIDE SEQUENCE</scope>
    <source>
        <strain evidence="2">CBS 955.72</strain>
    </source>
</reference>
<dbReference type="AlphaFoldDB" id="A0AAJ0HWF9"/>
<dbReference type="Proteomes" id="UP001275084">
    <property type="component" value="Unassembled WGS sequence"/>
</dbReference>
<accession>A0AAJ0HWF9</accession>
<sequence length="355" mass="39297">MAPPQSPREAAFRRLLDFFSTNSLPASLAECVEFAPINKDVPGLVFELAVPTQPAADTRDSLQADDMHLNLCLDLGANYIQANVVQFPGGQPMAPWESADLFMEAGQAVSKAYALPGTAWTPRRPYQEEDIYERTLHHDDENPCRPWQITTLVCDSSHCLHGCIIADWPTPPDKPPLSSTILQSELVAGAVLLLRLLFSDYWPLAQSFITDDKLEIRLITFTRSSVRAINLGLSLLTTTDTTISFALQDLPPLYIEDTETTTSWQPFLLWALGRHGKSQRHGGDRSPAGENRAQFATRGHMKRRTTDGDGHEPQDWASAGRSCSGSDSVDWAEDNPGSRVPSNTELELLQLRGEE</sequence>